<feature type="compositionally biased region" description="Low complexity" evidence="1">
    <location>
        <begin position="361"/>
        <end position="378"/>
    </location>
</feature>
<organism evidence="3 4">
    <name type="scientific">Blyttiomyces helicus</name>
    <dbReference type="NCBI Taxonomy" id="388810"/>
    <lineage>
        <taxon>Eukaryota</taxon>
        <taxon>Fungi</taxon>
        <taxon>Fungi incertae sedis</taxon>
        <taxon>Chytridiomycota</taxon>
        <taxon>Chytridiomycota incertae sedis</taxon>
        <taxon>Chytridiomycetes</taxon>
        <taxon>Chytridiomycetes incertae sedis</taxon>
        <taxon>Blyttiomyces</taxon>
    </lineage>
</organism>
<dbReference type="AlphaFoldDB" id="A0A4P9W6J9"/>
<evidence type="ECO:0000313" key="4">
    <source>
        <dbReference type="Proteomes" id="UP000269721"/>
    </source>
</evidence>
<dbReference type="EMBL" id="KZ998777">
    <property type="protein sequence ID" value="RKO85756.1"/>
    <property type="molecule type" value="Genomic_DNA"/>
</dbReference>
<dbReference type="InterPro" id="IPR019396">
    <property type="entry name" value="TM_Fragile-X-F-assoc"/>
</dbReference>
<keyword evidence="2" id="KW-0812">Transmembrane</keyword>
<feature type="transmembrane region" description="Helical" evidence="2">
    <location>
        <begin position="115"/>
        <end position="139"/>
    </location>
</feature>
<accession>A0A4P9W6J9</accession>
<feature type="transmembrane region" description="Helical" evidence="2">
    <location>
        <begin position="234"/>
        <end position="252"/>
    </location>
</feature>
<sequence>MGDVAPFIDPRLILVLNWICVFLTLAVAIMILFPAFVAARVDGKITWKWTHVFIPLFILDALLFLGALVYSAGVAQAAEEAAAQEEADEETFMEDRSQQHVRREQRAKRRARRTLVSRLMTVGCAGLFIAFHVLIALRLDETIDWSWAAVFAPWFAVEAVNLFMACVNLAAMLREGYQTPPDLADPESAEPTSYPFKPAEKALLAIDAFDFLALRTLQAVFIALKVQGSLTWDWALVFLPAWIWLAVQLILLRLSYTRLRSLTAQHPSLKSQLNFQIGVFLIGATLAYYSIGQLVARLRSDGGSPSAGVILIPVFLVLSILFCCVCCCIPSMVYINKVHLEQEMAGGEDTEEEHLGKSRPSAGSDASTGTVGGASSSA</sequence>
<feature type="transmembrane region" description="Helical" evidence="2">
    <location>
        <begin position="49"/>
        <end position="70"/>
    </location>
</feature>
<feature type="region of interest" description="Disordered" evidence="1">
    <location>
        <begin position="346"/>
        <end position="378"/>
    </location>
</feature>
<proteinExistence type="predicted"/>
<evidence type="ECO:0000256" key="2">
    <source>
        <dbReference type="SAM" id="Phobius"/>
    </source>
</evidence>
<evidence type="ECO:0000313" key="3">
    <source>
        <dbReference type="EMBL" id="RKO85756.1"/>
    </source>
</evidence>
<evidence type="ECO:0000256" key="1">
    <source>
        <dbReference type="SAM" id="MobiDB-lite"/>
    </source>
</evidence>
<reference evidence="4" key="1">
    <citation type="journal article" date="2018" name="Nat. Microbiol.">
        <title>Leveraging single-cell genomics to expand the fungal tree of life.</title>
        <authorList>
            <person name="Ahrendt S.R."/>
            <person name="Quandt C.A."/>
            <person name="Ciobanu D."/>
            <person name="Clum A."/>
            <person name="Salamov A."/>
            <person name="Andreopoulos B."/>
            <person name="Cheng J.F."/>
            <person name="Woyke T."/>
            <person name="Pelin A."/>
            <person name="Henrissat B."/>
            <person name="Reynolds N.K."/>
            <person name="Benny G.L."/>
            <person name="Smith M.E."/>
            <person name="James T.Y."/>
            <person name="Grigoriev I.V."/>
        </authorList>
    </citation>
    <scope>NUCLEOTIDE SEQUENCE [LARGE SCALE GENOMIC DNA]</scope>
</reference>
<dbReference type="OrthoDB" id="10250354at2759"/>
<feature type="transmembrane region" description="Helical" evidence="2">
    <location>
        <begin position="145"/>
        <end position="171"/>
    </location>
</feature>
<feature type="transmembrane region" description="Helical" evidence="2">
    <location>
        <begin position="12"/>
        <end position="37"/>
    </location>
</feature>
<name>A0A4P9W6J9_9FUNG</name>
<keyword evidence="2" id="KW-1133">Transmembrane helix</keyword>
<feature type="transmembrane region" description="Helical" evidence="2">
    <location>
        <begin position="311"/>
        <end position="335"/>
    </location>
</feature>
<dbReference type="Proteomes" id="UP000269721">
    <property type="component" value="Unassembled WGS sequence"/>
</dbReference>
<dbReference type="PANTHER" id="PTHR13568">
    <property type="entry name" value="FAM11A, B PROTEIN"/>
    <property type="match status" value="1"/>
</dbReference>
<keyword evidence="4" id="KW-1185">Reference proteome</keyword>
<protein>
    <submittedName>
        <fullName evidence="3">Uncharacterized protein</fullName>
    </submittedName>
</protein>
<feature type="transmembrane region" description="Helical" evidence="2">
    <location>
        <begin position="273"/>
        <end position="291"/>
    </location>
</feature>
<gene>
    <name evidence="3" type="ORF">BDK51DRAFT_53242</name>
</gene>
<feature type="transmembrane region" description="Helical" evidence="2">
    <location>
        <begin position="202"/>
        <end position="222"/>
    </location>
</feature>
<dbReference type="PANTHER" id="PTHR13568:SF9">
    <property type="entry name" value="TRANSMEMBRANE PROTEIN 203"/>
    <property type="match status" value="1"/>
</dbReference>
<keyword evidence="2" id="KW-0472">Membrane</keyword>